<organism evidence="1 2">
    <name type="scientific">Rhizopus delemar</name>
    <dbReference type="NCBI Taxonomy" id="936053"/>
    <lineage>
        <taxon>Eukaryota</taxon>
        <taxon>Fungi</taxon>
        <taxon>Fungi incertae sedis</taxon>
        <taxon>Mucoromycota</taxon>
        <taxon>Mucoromycotina</taxon>
        <taxon>Mucoromycetes</taxon>
        <taxon>Mucorales</taxon>
        <taxon>Mucorineae</taxon>
        <taxon>Rhizopodaceae</taxon>
        <taxon>Rhizopus</taxon>
    </lineage>
</organism>
<dbReference type="EMBL" id="JAANIU010015212">
    <property type="protein sequence ID" value="KAG1529414.1"/>
    <property type="molecule type" value="Genomic_DNA"/>
</dbReference>
<evidence type="ECO:0000313" key="2">
    <source>
        <dbReference type="Proteomes" id="UP000740926"/>
    </source>
</evidence>
<sequence length="108" mass="10955">MGGAAVAGRRVIVGARFRFDGLDEFGRVLHLQAGGRQDDVAGVAQPAMLWLAAASTRVLPSGVARATCDVPTVPPAPARFSTTMEAVKAGPRSSLMAGGLGAWTAPGP</sequence>
<protein>
    <submittedName>
        <fullName evidence="1">Uncharacterized protein</fullName>
    </submittedName>
</protein>
<proteinExistence type="predicted"/>
<dbReference type="Proteomes" id="UP000740926">
    <property type="component" value="Unassembled WGS sequence"/>
</dbReference>
<keyword evidence="2" id="KW-1185">Reference proteome</keyword>
<dbReference type="AlphaFoldDB" id="A0A9P6XP11"/>
<comment type="caution">
    <text evidence="1">The sequence shown here is derived from an EMBL/GenBank/DDBJ whole genome shotgun (WGS) entry which is preliminary data.</text>
</comment>
<gene>
    <name evidence="1" type="ORF">G6F50_018016</name>
</gene>
<name>A0A9P6XP11_9FUNG</name>
<reference evidence="1 2" key="1">
    <citation type="journal article" date="2020" name="Microb. Genom.">
        <title>Genetic diversity of clinical and environmental Mucorales isolates obtained from an investigation of mucormycosis cases among solid organ transplant recipients.</title>
        <authorList>
            <person name="Nguyen M.H."/>
            <person name="Kaul D."/>
            <person name="Muto C."/>
            <person name="Cheng S.J."/>
            <person name="Richter R.A."/>
            <person name="Bruno V.M."/>
            <person name="Liu G."/>
            <person name="Beyhan S."/>
            <person name="Sundermann A.J."/>
            <person name="Mounaud S."/>
            <person name="Pasculle A.W."/>
            <person name="Nierman W.C."/>
            <person name="Driscoll E."/>
            <person name="Cumbie R."/>
            <person name="Clancy C.J."/>
            <person name="Dupont C.L."/>
        </authorList>
    </citation>
    <scope>NUCLEOTIDE SEQUENCE [LARGE SCALE GENOMIC DNA]</scope>
    <source>
        <strain evidence="1 2">GL24</strain>
    </source>
</reference>
<accession>A0A9P6XP11</accession>
<evidence type="ECO:0000313" key="1">
    <source>
        <dbReference type="EMBL" id="KAG1529414.1"/>
    </source>
</evidence>